<evidence type="ECO:0000256" key="3">
    <source>
        <dbReference type="ARBA" id="ARBA00012824"/>
    </source>
</evidence>
<dbReference type="NCBIfam" id="TIGR00543">
    <property type="entry name" value="isochor_syn"/>
    <property type="match status" value="1"/>
</dbReference>
<evidence type="ECO:0000259" key="6">
    <source>
        <dbReference type="Pfam" id="PF00425"/>
    </source>
</evidence>
<feature type="domain" description="Chorismate-utilising enzyme C-terminal" evidence="6">
    <location>
        <begin position="126"/>
        <end position="385"/>
    </location>
</feature>
<dbReference type="InterPro" id="IPR005801">
    <property type="entry name" value="ADC_synthase"/>
</dbReference>
<dbReference type="Gene3D" id="3.60.120.10">
    <property type="entry name" value="Anthranilate synthase"/>
    <property type="match status" value="1"/>
</dbReference>
<name>A0ABP9RBJ9_9PSEU</name>
<dbReference type="EC" id="5.4.4.2" evidence="3"/>
<dbReference type="PANTHER" id="PTHR42839">
    <property type="entry name" value="ISOCHORISMATE SYNTHASE ENTC"/>
    <property type="match status" value="1"/>
</dbReference>
<evidence type="ECO:0000256" key="5">
    <source>
        <dbReference type="ARBA" id="ARBA00041564"/>
    </source>
</evidence>
<sequence length="399" mass="41126">MSTSALVRPRPVHSPSDLLRAYLPGSFFYSSASGSLLADGVHSVVDAGGGCRARVAAVRRALADAVAAGLPDPMVVGALGFGPGAPASLVVPSVVRRAGSAGGLEPGAEPGWSPGCWRVRHLTAPDEYLAAVRGALDLIGAGSLRKVVLARCVELVAESGVSVPAVLARLVRTDPGAHVFAVDVSEPGDHATRTLLGASPELLVSRRGDQVVANPLAGSEARAADPVEDRRRADRLAASGKDRREHEFVAAQVAEVLGRYCVGLRVPQEPSVIGTGSMWHLSSRISGRLADPEVSALELAEALHPTPAVCGVPLAEARAAIGDLETVERGYYTGMVGWSAPGGDGEWAVTIRSAEVRDRALRLFAGAGVVDGSNPVTELAETSAKLRTLLGALGVTDPL</sequence>
<evidence type="ECO:0000256" key="4">
    <source>
        <dbReference type="ARBA" id="ARBA00023235"/>
    </source>
</evidence>
<reference evidence="8" key="1">
    <citation type="journal article" date="2019" name="Int. J. Syst. Evol. Microbiol.">
        <title>The Global Catalogue of Microorganisms (GCM) 10K type strain sequencing project: providing services to taxonomists for standard genome sequencing and annotation.</title>
        <authorList>
            <consortium name="The Broad Institute Genomics Platform"/>
            <consortium name="The Broad Institute Genome Sequencing Center for Infectious Disease"/>
            <person name="Wu L."/>
            <person name="Ma J."/>
        </authorList>
    </citation>
    <scope>NUCLEOTIDE SEQUENCE [LARGE SCALE GENOMIC DNA]</scope>
    <source>
        <strain evidence="8">JCM 18303</strain>
    </source>
</reference>
<accession>A0ABP9RBJ9</accession>
<evidence type="ECO:0000256" key="1">
    <source>
        <dbReference type="ARBA" id="ARBA00000799"/>
    </source>
</evidence>
<dbReference type="InterPro" id="IPR015890">
    <property type="entry name" value="Chorismate_C"/>
</dbReference>
<gene>
    <name evidence="7" type="primary">dhbC</name>
    <name evidence="7" type="ORF">GCM10023321_78880</name>
</gene>
<proteinExistence type="inferred from homology"/>
<dbReference type="Proteomes" id="UP001428817">
    <property type="component" value="Unassembled WGS sequence"/>
</dbReference>
<dbReference type="InterPro" id="IPR004561">
    <property type="entry name" value="IsoChor_synthase"/>
</dbReference>
<protein>
    <recommendedName>
        <fullName evidence="3">isochorismate synthase</fullName>
        <ecNumber evidence="3">5.4.4.2</ecNumber>
    </recommendedName>
    <alternativeName>
        <fullName evidence="5">Isochorismate mutase</fullName>
    </alternativeName>
</protein>
<dbReference type="RefSeq" id="WP_185062135.1">
    <property type="nucleotide sequence ID" value="NZ_BAABJP010000062.1"/>
</dbReference>
<dbReference type="Pfam" id="PF00425">
    <property type="entry name" value="Chorismate_bind"/>
    <property type="match status" value="1"/>
</dbReference>
<dbReference type="PANTHER" id="PTHR42839:SF2">
    <property type="entry name" value="ISOCHORISMATE SYNTHASE ENTC"/>
    <property type="match status" value="1"/>
</dbReference>
<evidence type="ECO:0000256" key="2">
    <source>
        <dbReference type="ARBA" id="ARBA00005297"/>
    </source>
</evidence>
<keyword evidence="8" id="KW-1185">Reference proteome</keyword>
<comment type="catalytic activity">
    <reaction evidence="1">
        <text>chorismate = isochorismate</text>
        <dbReference type="Rhea" id="RHEA:18985"/>
        <dbReference type="ChEBI" id="CHEBI:29748"/>
        <dbReference type="ChEBI" id="CHEBI:29780"/>
        <dbReference type="EC" id="5.4.4.2"/>
    </reaction>
</comment>
<evidence type="ECO:0000313" key="7">
    <source>
        <dbReference type="EMBL" id="GAA5174631.1"/>
    </source>
</evidence>
<comment type="similarity">
    <text evidence="2">Belongs to the isochorismate synthase family.</text>
</comment>
<organism evidence="7 8">
    <name type="scientific">Pseudonocardia eucalypti</name>
    <dbReference type="NCBI Taxonomy" id="648755"/>
    <lineage>
        <taxon>Bacteria</taxon>
        <taxon>Bacillati</taxon>
        <taxon>Actinomycetota</taxon>
        <taxon>Actinomycetes</taxon>
        <taxon>Pseudonocardiales</taxon>
        <taxon>Pseudonocardiaceae</taxon>
        <taxon>Pseudonocardia</taxon>
    </lineage>
</organism>
<comment type="caution">
    <text evidence="7">The sequence shown here is derived from an EMBL/GenBank/DDBJ whole genome shotgun (WGS) entry which is preliminary data.</text>
</comment>
<keyword evidence="4" id="KW-0413">Isomerase</keyword>
<dbReference type="EMBL" id="BAABJP010000062">
    <property type="protein sequence ID" value="GAA5174631.1"/>
    <property type="molecule type" value="Genomic_DNA"/>
</dbReference>
<evidence type="ECO:0000313" key="8">
    <source>
        <dbReference type="Proteomes" id="UP001428817"/>
    </source>
</evidence>
<dbReference type="SUPFAM" id="SSF56322">
    <property type="entry name" value="ADC synthase"/>
    <property type="match status" value="1"/>
</dbReference>